<feature type="transmembrane region" description="Helical" evidence="1">
    <location>
        <begin position="223"/>
        <end position="242"/>
    </location>
</feature>
<feature type="transmembrane region" description="Helical" evidence="1">
    <location>
        <begin position="23"/>
        <end position="43"/>
    </location>
</feature>
<keyword evidence="1" id="KW-0812">Transmembrane</keyword>
<evidence type="ECO:0000313" key="3">
    <source>
        <dbReference type="EMBL" id="TQQ82407.1"/>
    </source>
</evidence>
<organism evidence="3 4">
    <name type="scientific">Halonotius roseus</name>
    <dbReference type="NCBI Taxonomy" id="2511997"/>
    <lineage>
        <taxon>Archaea</taxon>
        <taxon>Methanobacteriati</taxon>
        <taxon>Methanobacteriota</taxon>
        <taxon>Stenosarchaea group</taxon>
        <taxon>Halobacteria</taxon>
        <taxon>Halobacteriales</taxon>
        <taxon>Haloferacaceae</taxon>
        <taxon>Halonotius</taxon>
    </lineage>
</organism>
<evidence type="ECO:0000256" key="1">
    <source>
        <dbReference type="SAM" id="Phobius"/>
    </source>
</evidence>
<evidence type="ECO:0000259" key="2">
    <source>
        <dbReference type="Pfam" id="PF04235"/>
    </source>
</evidence>
<accession>A0A544QSK0</accession>
<dbReference type="Proteomes" id="UP000315385">
    <property type="component" value="Unassembled WGS sequence"/>
</dbReference>
<sequence>MSSTPSPTPPEDRILGLDVLRGFALLGILVINIWVFSMPFATLNNPTVYASAAPYGEFAGANYLVWLLGHVFAQRKFITLFTIMFGAGIILFTRSKPDSRALRLHYRRTAFLLLVGLAHAYLLWYGDILVPYALCSLAVVAARDWKPTSLARIGLLLIVVPTLSYLAAGVSIDASQTLAVWTPSESALLQEVETYRSGWLAQFDHRAQTAFTQQTSGFLGATVWRTSGLMLWGMALFKWGVLSNERSTRFYRHLLAGGGGIGLLLIGTGVWYTEAVDWAAPEALFFGTQFNYWGSLFLAGAYIAGIMLFCRRFGGGRVTTALSAVGRTAFSNYLLQTLLATSIFYGHGLGLFGSVTRVEQAGIVVAIWAIQIVLSVVWLRYFRFGPMEWVWRAVTYGERPPLRNDGSADASAD</sequence>
<reference evidence="3 4" key="1">
    <citation type="submission" date="2019-02" db="EMBL/GenBank/DDBJ databases">
        <title>Halonotius sp. a new haloqrchaeon isolated from saline water.</title>
        <authorList>
            <person name="Duran-Viseras A."/>
            <person name="Sanchez-Porro C."/>
            <person name="Ventosa A."/>
        </authorList>
    </citation>
    <scope>NUCLEOTIDE SEQUENCE [LARGE SCALE GENOMIC DNA]</scope>
    <source>
        <strain evidence="3 4">F9-27</strain>
    </source>
</reference>
<feature type="transmembrane region" description="Helical" evidence="1">
    <location>
        <begin position="128"/>
        <end position="146"/>
    </location>
</feature>
<name>A0A544QSK0_9EURY</name>
<keyword evidence="4" id="KW-1185">Reference proteome</keyword>
<keyword evidence="1" id="KW-1133">Transmembrane helix</keyword>
<dbReference type="RefSeq" id="WP_142443054.1">
    <property type="nucleotide sequence ID" value="NZ_SESI01000001.1"/>
</dbReference>
<feature type="domain" description="DUF418" evidence="2">
    <location>
        <begin position="236"/>
        <end position="397"/>
    </location>
</feature>
<dbReference type="Pfam" id="PF04235">
    <property type="entry name" value="DUF418"/>
    <property type="match status" value="1"/>
</dbReference>
<dbReference type="InterPro" id="IPR007349">
    <property type="entry name" value="DUF418"/>
</dbReference>
<feature type="transmembrane region" description="Helical" evidence="1">
    <location>
        <begin position="330"/>
        <end position="349"/>
    </location>
</feature>
<protein>
    <submittedName>
        <fullName evidence="3">DUF418 domain-containing protein</fullName>
    </submittedName>
</protein>
<dbReference type="PANTHER" id="PTHR30590">
    <property type="entry name" value="INNER MEMBRANE PROTEIN"/>
    <property type="match status" value="1"/>
</dbReference>
<gene>
    <name evidence="3" type="ORF">EWF95_05665</name>
</gene>
<feature type="transmembrane region" description="Helical" evidence="1">
    <location>
        <begin position="361"/>
        <end position="382"/>
    </location>
</feature>
<dbReference type="AlphaFoldDB" id="A0A544QSK0"/>
<feature type="transmembrane region" description="Helical" evidence="1">
    <location>
        <begin position="153"/>
        <end position="172"/>
    </location>
</feature>
<evidence type="ECO:0000313" key="4">
    <source>
        <dbReference type="Proteomes" id="UP000315385"/>
    </source>
</evidence>
<feature type="transmembrane region" description="Helical" evidence="1">
    <location>
        <begin position="63"/>
        <end position="92"/>
    </location>
</feature>
<dbReference type="InterPro" id="IPR052529">
    <property type="entry name" value="Bact_Transport_Assoc"/>
</dbReference>
<feature type="transmembrane region" description="Helical" evidence="1">
    <location>
        <begin position="292"/>
        <end position="310"/>
    </location>
</feature>
<dbReference type="OrthoDB" id="268997at2157"/>
<dbReference type="PANTHER" id="PTHR30590:SF2">
    <property type="entry name" value="INNER MEMBRANE PROTEIN"/>
    <property type="match status" value="1"/>
</dbReference>
<feature type="transmembrane region" description="Helical" evidence="1">
    <location>
        <begin position="254"/>
        <end position="272"/>
    </location>
</feature>
<dbReference type="EMBL" id="SESI01000001">
    <property type="protein sequence ID" value="TQQ82407.1"/>
    <property type="molecule type" value="Genomic_DNA"/>
</dbReference>
<comment type="caution">
    <text evidence="3">The sequence shown here is derived from an EMBL/GenBank/DDBJ whole genome shotgun (WGS) entry which is preliminary data.</text>
</comment>
<proteinExistence type="predicted"/>
<keyword evidence="1" id="KW-0472">Membrane</keyword>